<dbReference type="PANTHER" id="PTHR24559:SF444">
    <property type="entry name" value="REVERSE TRANSCRIPTASE DOMAIN-CONTAINING PROTEIN"/>
    <property type="match status" value="1"/>
</dbReference>
<feature type="region of interest" description="Disordered" evidence="1">
    <location>
        <begin position="142"/>
        <end position="162"/>
    </location>
</feature>
<sequence length="162" mass="18492">MSMSSFGKIVTLPTFSLTKIAMNSFIKEPKLLTTHNIVTSGSPVTTKIRHLVPEKLEIAINKFEFLLEERICRPFNGPWANPLLLVQKKTGYWKHCGDNRALNIATQTDRYPFPHLHDLTHNLHRCTIFPTHNFERAYDQIPDEPSDKPPSAHLSVCMSSPK</sequence>
<evidence type="ECO:0000313" key="2">
    <source>
        <dbReference type="EMBL" id="GFY63211.1"/>
    </source>
</evidence>
<evidence type="ECO:0000256" key="1">
    <source>
        <dbReference type="SAM" id="MobiDB-lite"/>
    </source>
</evidence>
<dbReference type="OrthoDB" id="6429476at2759"/>
<dbReference type="GO" id="GO:0071897">
    <property type="term" value="P:DNA biosynthetic process"/>
    <property type="evidence" value="ECO:0007669"/>
    <property type="project" value="UniProtKB-ARBA"/>
</dbReference>
<evidence type="ECO:0000313" key="3">
    <source>
        <dbReference type="Proteomes" id="UP000886998"/>
    </source>
</evidence>
<dbReference type="InterPro" id="IPR043128">
    <property type="entry name" value="Rev_trsase/Diguanyl_cyclase"/>
</dbReference>
<reference evidence="2" key="1">
    <citation type="submission" date="2020-08" db="EMBL/GenBank/DDBJ databases">
        <title>Multicomponent nature underlies the extraordinary mechanical properties of spider dragline silk.</title>
        <authorList>
            <person name="Kono N."/>
            <person name="Nakamura H."/>
            <person name="Mori M."/>
            <person name="Yoshida Y."/>
            <person name="Ohtoshi R."/>
            <person name="Malay A.D."/>
            <person name="Moran D.A.P."/>
            <person name="Tomita M."/>
            <person name="Numata K."/>
            <person name="Arakawa K."/>
        </authorList>
    </citation>
    <scope>NUCLEOTIDE SEQUENCE</scope>
</reference>
<dbReference type="InterPro" id="IPR043502">
    <property type="entry name" value="DNA/RNA_pol_sf"/>
</dbReference>
<proteinExistence type="predicted"/>
<dbReference type="AlphaFoldDB" id="A0A8X6Y231"/>
<keyword evidence="3" id="KW-1185">Reference proteome</keyword>
<gene>
    <name evidence="2" type="primary">Tf2-1_3</name>
    <name evidence="2" type="ORF">TNIN_6411</name>
</gene>
<comment type="caution">
    <text evidence="2">The sequence shown here is derived from an EMBL/GenBank/DDBJ whole genome shotgun (WGS) entry which is preliminary data.</text>
</comment>
<dbReference type="EMBL" id="BMAV01014655">
    <property type="protein sequence ID" value="GFY63211.1"/>
    <property type="molecule type" value="Genomic_DNA"/>
</dbReference>
<dbReference type="PANTHER" id="PTHR24559">
    <property type="entry name" value="TRANSPOSON TY3-I GAG-POL POLYPROTEIN"/>
    <property type="match status" value="1"/>
</dbReference>
<accession>A0A8X6Y231</accession>
<name>A0A8X6Y231_9ARAC</name>
<dbReference type="Proteomes" id="UP000886998">
    <property type="component" value="Unassembled WGS sequence"/>
</dbReference>
<protein>
    <submittedName>
        <fullName evidence="2">Retrotransposable element Tf2 155 kDa protein type 1</fullName>
    </submittedName>
</protein>
<dbReference type="Gene3D" id="3.10.10.10">
    <property type="entry name" value="HIV Type 1 Reverse Transcriptase, subunit A, domain 1"/>
    <property type="match status" value="1"/>
</dbReference>
<dbReference type="SUPFAM" id="SSF56672">
    <property type="entry name" value="DNA/RNA polymerases"/>
    <property type="match status" value="1"/>
</dbReference>
<organism evidence="2 3">
    <name type="scientific">Trichonephila inaurata madagascariensis</name>
    <dbReference type="NCBI Taxonomy" id="2747483"/>
    <lineage>
        <taxon>Eukaryota</taxon>
        <taxon>Metazoa</taxon>
        <taxon>Ecdysozoa</taxon>
        <taxon>Arthropoda</taxon>
        <taxon>Chelicerata</taxon>
        <taxon>Arachnida</taxon>
        <taxon>Araneae</taxon>
        <taxon>Araneomorphae</taxon>
        <taxon>Entelegynae</taxon>
        <taxon>Araneoidea</taxon>
        <taxon>Nephilidae</taxon>
        <taxon>Trichonephila</taxon>
        <taxon>Trichonephila inaurata</taxon>
    </lineage>
</organism>
<dbReference type="Gene3D" id="3.30.70.270">
    <property type="match status" value="1"/>
</dbReference>
<dbReference type="InterPro" id="IPR053134">
    <property type="entry name" value="RNA-dir_DNA_polymerase"/>
</dbReference>